<accession>A0A0X3NMB9</accession>
<proteinExistence type="predicted"/>
<dbReference type="EMBL" id="GEEE01022420">
    <property type="protein sequence ID" value="JAP40805.1"/>
    <property type="molecule type" value="Transcribed_RNA"/>
</dbReference>
<feature type="region of interest" description="Disordered" evidence="1">
    <location>
        <begin position="188"/>
        <end position="272"/>
    </location>
</feature>
<feature type="compositionally biased region" description="Polar residues" evidence="1">
    <location>
        <begin position="124"/>
        <end position="139"/>
    </location>
</feature>
<protein>
    <submittedName>
        <fullName evidence="2">Uncharacterized protein</fullName>
    </submittedName>
</protein>
<reference evidence="2" key="1">
    <citation type="submission" date="2016-01" db="EMBL/GenBank/DDBJ databases">
        <title>Reference transcriptome for the parasite Schistocephalus solidus: insights into the molecular evolution of parasitism.</title>
        <authorList>
            <person name="Hebert F.O."/>
            <person name="Grambauer S."/>
            <person name="Barber I."/>
            <person name="Landry C.R."/>
            <person name="Aubin-Horth N."/>
        </authorList>
    </citation>
    <scope>NUCLEOTIDE SEQUENCE</scope>
</reference>
<feature type="region of interest" description="Disordered" evidence="1">
    <location>
        <begin position="124"/>
        <end position="143"/>
    </location>
</feature>
<gene>
    <name evidence="2" type="ORF">TR153264</name>
</gene>
<feature type="region of interest" description="Disordered" evidence="1">
    <location>
        <begin position="93"/>
        <end position="113"/>
    </location>
</feature>
<feature type="region of interest" description="Disordered" evidence="1">
    <location>
        <begin position="302"/>
        <end position="353"/>
    </location>
</feature>
<evidence type="ECO:0000256" key="1">
    <source>
        <dbReference type="SAM" id="MobiDB-lite"/>
    </source>
</evidence>
<evidence type="ECO:0000313" key="2">
    <source>
        <dbReference type="EMBL" id="JAP40805.1"/>
    </source>
</evidence>
<feature type="compositionally biased region" description="Polar residues" evidence="1">
    <location>
        <begin position="247"/>
        <end position="263"/>
    </location>
</feature>
<organism evidence="2">
    <name type="scientific">Schistocephalus solidus</name>
    <name type="common">Tapeworm</name>
    <dbReference type="NCBI Taxonomy" id="70667"/>
    <lineage>
        <taxon>Eukaryota</taxon>
        <taxon>Metazoa</taxon>
        <taxon>Spiralia</taxon>
        <taxon>Lophotrochozoa</taxon>
        <taxon>Platyhelminthes</taxon>
        <taxon>Cestoda</taxon>
        <taxon>Eucestoda</taxon>
        <taxon>Diphyllobothriidea</taxon>
        <taxon>Diphyllobothriidae</taxon>
        <taxon>Schistocephalus</taxon>
    </lineage>
</organism>
<feature type="compositionally biased region" description="Basic and acidic residues" evidence="1">
    <location>
        <begin position="10"/>
        <end position="19"/>
    </location>
</feature>
<name>A0A0X3NMB9_SCHSO</name>
<sequence>MATSDFDGIDPFKSRDKIPRTPPSFLNTSSIADASTFRASLSVSPNDELDTSISMFQGDQNRSRFLVLLNDYSRPSKVGKKSVSCAPLRPSFLENKSILSPPSQPPPPTPETIKVFAPSELKLQTPSHQQNQPDESPTPHTAIPSKTVRAAIQSPVHRVLRPTAVMDSPFTESGEPTIRRCRRVGQNPYLASTPQPPAPLESTPVTVKRRKSPNSTLIVDDHFGGIMMPPPPSSTPVTVVKRPRRNAATSRPPTTSQYSTEPMEQSGGGRYNLRSRSRASSILPSTDSSLSAINSTATSFNTPVAKTSTRSKRKGPAMGLELSVDGQKSYMSTRRKRKTSALQDSQTQFSAEDSQSTIFFSVLSGSTSSSESSVASRRSRRNVCRVNYSRP</sequence>
<dbReference type="AlphaFoldDB" id="A0A0X3NMB9"/>
<feature type="compositionally biased region" description="Polar residues" evidence="1">
    <location>
        <begin position="340"/>
        <end position="353"/>
    </location>
</feature>
<feature type="region of interest" description="Disordered" evidence="1">
    <location>
        <begin position="1"/>
        <end position="27"/>
    </location>
</feature>